<organism evidence="3 4">
    <name type="scientific">Streptomyces antnestii</name>
    <dbReference type="NCBI Taxonomy" id="2494256"/>
    <lineage>
        <taxon>Bacteria</taxon>
        <taxon>Bacillati</taxon>
        <taxon>Actinomycetota</taxon>
        <taxon>Actinomycetes</taxon>
        <taxon>Kitasatosporales</taxon>
        <taxon>Streptomycetaceae</taxon>
        <taxon>Streptomyces</taxon>
    </lineage>
</organism>
<dbReference type="InterPro" id="IPR037401">
    <property type="entry name" value="SnoaL-like"/>
</dbReference>
<dbReference type="OrthoDB" id="2599042at2"/>
<protein>
    <submittedName>
        <fullName evidence="3">Nuclear transport factor 2 family protein</fullName>
    </submittedName>
</protein>
<dbReference type="Pfam" id="PF13577">
    <property type="entry name" value="SnoaL_4"/>
    <property type="match status" value="1"/>
</dbReference>
<accession>A0A437P9J4</accession>
<gene>
    <name evidence="3" type="ORF">EOT10_30955</name>
</gene>
<feature type="domain" description="SnoaL-like" evidence="2">
    <location>
        <begin position="13"/>
        <end position="144"/>
    </location>
</feature>
<dbReference type="AlphaFoldDB" id="A0A437P9J4"/>
<feature type="compositionally biased region" description="Low complexity" evidence="1">
    <location>
        <begin position="164"/>
        <end position="175"/>
    </location>
</feature>
<evidence type="ECO:0000256" key="1">
    <source>
        <dbReference type="SAM" id="MobiDB-lite"/>
    </source>
</evidence>
<dbReference type="CDD" id="cd00531">
    <property type="entry name" value="NTF2_like"/>
    <property type="match status" value="1"/>
</dbReference>
<dbReference type="InterPro" id="IPR032710">
    <property type="entry name" value="NTF2-like_dom_sf"/>
</dbReference>
<proteinExistence type="predicted"/>
<comment type="caution">
    <text evidence="3">The sequence shown here is derived from an EMBL/GenBank/DDBJ whole genome shotgun (WGS) entry which is preliminary data.</text>
</comment>
<dbReference type="Proteomes" id="UP000283128">
    <property type="component" value="Unassembled WGS sequence"/>
</dbReference>
<dbReference type="SUPFAM" id="SSF54427">
    <property type="entry name" value="NTF2-like"/>
    <property type="match status" value="1"/>
</dbReference>
<dbReference type="EMBL" id="RZYA01000019">
    <property type="protein sequence ID" value="RVU18925.1"/>
    <property type="molecule type" value="Genomic_DNA"/>
</dbReference>
<evidence type="ECO:0000313" key="4">
    <source>
        <dbReference type="Proteomes" id="UP000283128"/>
    </source>
</evidence>
<sequence length="181" mass="19490">MDNIEELQRQVSALTDRAEISDLLDRYLRSLDDGVFDEEWARAFHTEDVTAEMPIGTVHGRDALLAHIRRGMALFDRTVHLGTNAVITIDGDQATARGAQLSTHVLADGSDGSDSSDGSDGVFVSAGHVDTRLVRTADGWRISASALRVVWTQGSPPRLPHDLTPTPSGPEGSGPEPRPVD</sequence>
<keyword evidence="4" id="KW-1185">Reference proteome</keyword>
<name>A0A437P9J4_9ACTN</name>
<dbReference type="Gene3D" id="3.10.450.50">
    <property type="match status" value="1"/>
</dbReference>
<dbReference type="RefSeq" id="WP_127831675.1">
    <property type="nucleotide sequence ID" value="NZ_RZYA01000019.1"/>
</dbReference>
<evidence type="ECO:0000313" key="3">
    <source>
        <dbReference type="EMBL" id="RVU18925.1"/>
    </source>
</evidence>
<feature type="region of interest" description="Disordered" evidence="1">
    <location>
        <begin position="153"/>
        <end position="181"/>
    </location>
</feature>
<reference evidence="3 4" key="1">
    <citation type="submission" date="2019-01" db="EMBL/GenBank/DDBJ databases">
        <title>Genome sequences of Streptomyces and Rhizobium isolates collected from root and soil.</title>
        <authorList>
            <person name="Chhettri S."/>
            <person name="Sevigny J.L."/>
            <person name="Sen A."/>
            <person name="Ennis N."/>
            <person name="Tisa L."/>
        </authorList>
    </citation>
    <scope>NUCLEOTIDE SEQUENCE [LARGE SCALE GENOMIC DNA]</scope>
    <source>
        <strain evidence="3 4">San01</strain>
    </source>
</reference>
<evidence type="ECO:0000259" key="2">
    <source>
        <dbReference type="Pfam" id="PF13577"/>
    </source>
</evidence>